<protein>
    <submittedName>
        <fullName evidence="1">Uncharacterized protein</fullName>
    </submittedName>
</protein>
<reference evidence="1 2" key="1">
    <citation type="submission" date="2020-08" db="EMBL/GenBank/DDBJ databases">
        <title>Genomic Encyclopedia of Type Strains, Phase IV (KMG-IV): sequencing the most valuable type-strain genomes for metagenomic binning, comparative biology and taxonomic classification.</title>
        <authorList>
            <person name="Goeker M."/>
        </authorList>
    </citation>
    <scope>NUCLEOTIDE SEQUENCE [LARGE SCALE GENOMIC DNA]</scope>
    <source>
        <strain evidence="1 2">DSM 44197</strain>
    </source>
</reference>
<proteinExistence type="predicted"/>
<dbReference type="EMBL" id="JACJIA010000001">
    <property type="protein sequence ID" value="MBA8948403.1"/>
    <property type="molecule type" value="Genomic_DNA"/>
</dbReference>
<dbReference type="AlphaFoldDB" id="A0A7W3QIZ1"/>
<comment type="caution">
    <text evidence="1">The sequence shown here is derived from an EMBL/GenBank/DDBJ whole genome shotgun (WGS) entry which is preliminary data.</text>
</comment>
<dbReference type="Proteomes" id="UP000572680">
    <property type="component" value="Unassembled WGS sequence"/>
</dbReference>
<accession>A0A7W3QIZ1</accession>
<evidence type="ECO:0000313" key="1">
    <source>
        <dbReference type="EMBL" id="MBA8948403.1"/>
    </source>
</evidence>
<organism evidence="1 2">
    <name type="scientific">Actinomadura namibiensis</name>
    <dbReference type="NCBI Taxonomy" id="182080"/>
    <lineage>
        <taxon>Bacteria</taxon>
        <taxon>Bacillati</taxon>
        <taxon>Actinomycetota</taxon>
        <taxon>Actinomycetes</taxon>
        <taxon>Streptosporangiales</taxon>
        <taxon>Thermomonosporaceae</taxon>
        <taxon>Actinomadura</taxon>
    </lineage>
</organism>
<sequence>MVEPLVGVEPLLPDEPAFAVVKNTDGTVTVEINEFVRPKELEKKPGRTGCGP</sequence>
<dbReference type="RefSeq" id="WP_182841055.1">
    <property type="nucleotide sequence ID" value="NZ_BAAALP010000042.1"/>
</dbReference>
<gene>
    <name evidence="1" type="ORF">HNR61_000001</name>
</gene>
<keyword evidence="2" id="KW-1185">Reference proteome</keyword>
<evidence type="ECO:0000313" key="2">
    <source>
        <dbReference type="Proteomes" id="UP000572680"/>
    </source>
</evidence>
<name>A0A7W3QIZ1_ACTNM</name>